<gene>
    <name evidence="1" type="ORF">LVIROSA_LOCUS26283</name>
</gene>
<evidence type="ECO:0000313" key="1">
    <source>
        <dbReference type="EMBL" id="CAH1440126.1"/>
    </source>
</evidence>
<keyword evidence="2" id="KW-1185">Reference proteome</keyword>
<dbReference type="Proteomes" id="UP001157418">
    <property type="component" value="Unassembled WGS sequence"/>
</dbReference>
<dbReference type="AlphaFoldDB" id="A0AAU9NQD5"/>
<evidence type="ECO:0000313" key="2">
    <source>
        <dbReference type="Proteomes" id="UP001157418"/>
    </source>
</evidence>
<dbReference type="EMBL" id="CAKMRJ010005412">
    <property type="protein sequence ID" value="CAH1440126.1"/>
    <property type="molecule type" value="Genomic_DNA"/>
</dbReference>
<name>A0AAU9NQD5_9ASTR</name>
<organism evidence="1 2">
    <name type="scientific">Lactuca virosa</name>
    <dbReference type="NCBI Taxonomy" id="75947"/>
    <lineage>
        <taxon>Eukaryota</taxon>
        <taxon>Viridiplantae</taxon>
        <taxon>Streptophyta</taxon>
        <taxon>Embryophyta</taxon>
        <taxon>Tracheophyta</taxon>
        <taxon>Spermatophyta</taxon>
        <taxon>Magnoliopsida</taxon>
        <taxon>eudicotyledons</taxon>
        <taxon>Gunneridae</taxon>
        <taxon>Pentapetalae</taxon>
        <taxon>asterids</taxon>
        <taxon>campanulids</taxon>
        <taxon>Asterales</taxon>
        <taxon>Asteraceae</taxon>
        <taxon>Cichorioideae</taxon>
        <taxon>Cichorieae</taxon>
        <taxon>Lactucinae</taxon>
        <taxon>Lactuca</taxon>
    </lineage>
</organism>
<protein>
    <submittedName>
        <fullName evidence="1">Uncharacterized protein</fullName>
    </submittedName>
</protein>
<reference evidence="1 2" key="1">
    <citation type="submission" date="2022-01" db="EMBL/GenBank/DDBJ databases">
        <authorList>
            <person name="Xiong W."/>
            <person name="Schranz E."/>
        </authorList>
    </citation>
    <scope>NUCLEOTIDE SEQUENCE [LARGE SCALE GENOMIC DNA]</scope>
</reference>
<accession>A0AAU9NQD5</accession>
<proteinExistence type="predicted"/>
<sequence length="165" mass="18762">MVSGFLSVHLINDIGGSIIRLLNFSRHGVLKNISSALKPLSEKYTEDKGIKSKTKPMVEKKGLGKDKQGILRRTPSIGLKSCSYYRKDGCSLGDAKSKYEEKAAISRKERRYFKSTRNQWILLSNCCSYFIFLEQAYESGLKYSREAFGDFKDGSFDHEKCDSFD</sequence>
<comment type="caution">
    <text evidence="1">The sequence shown here is derived from an EMBL/GenBank/DDBJ whole genome shotgun (WGS) entry which is preliminary data.</text>
</comment>